<sequence length="53" mass="6042">MLGLSRMCYSQQASPVCRQEVTCVLESCGSPYQSATYILTDILLWPWGHRPQH</sequence>
<name>A0AAW2ALV2_CULAL</name>
<comment type="caution">
    <text evidence="1">The sequence shown here is derived from an EMBL/GenBank/DDBJ whole genome shotgun (WGS) entry which is preliminary data.</text>
</comment>
<evidence type="ECO:0000313" key="1">
    <source>
        <dbReference type="EMBL" id="KAK9974058.1"/>
    </source>
</evidence>
<accession>A0AAW2ALV2</accession>
<proteinExistence type="predicted"/>
<feature type="non-terminal residue" evidence="1">
    <location>
        <position position="53"/>
    </location>
</feature>
<gene>
    <name evidence="1" type="ORF">ABG768_022167</name>
</gene>
<organism evidence="1 2">
    <name type="scientific">Culter alburnus</name>
    <name type="common">Topmouth culter</name>
    <dbReference type="NCBI Taxonomy" id="194366"/>
    <lineage>
        <taxon>Eukaryota</taxon>
        <taxon>Metazoa</taxon>
        <taxon>Chordata</taxon>
        <taxon>Craniata</taxon>
        <taxon>Vertebrata</taxon>
        <taxon>Euteleostomi</taxon>
        <taxon>Actinopterygii</taxon>
        <taxon>Neopterygii</taxon>
        <taxon>Teleostei</taxon>
        <taxon>Ostariophysi</taxon>
        <taxon>Cypriniformes</taxon>
        <taxon>Xenocyprididae</taxon>
        <taxon>Xenocypridinae</taxon>
        <taxon>Culter</taxon>
    </lineage>
</organism>
<dbReference type="AlphaFoldDB" id="A0AAW2ALV2"/>
<protein>
    <submittedName>
        <fullName evidence="1">Uncharacterized protein</fullName>
    </submittedName>
</protein>
<evidence type="ECO:0000313" key="2">
    <source>
        <dbReference type="Proteomes" id="UP001479290"/>
    </source>
</evidence>
<dbReference type="EMBL" id="JAWDJR010000005">
    <property type="protein sequence ID" value="KAK9974058.1"/>
    <property type="molecule type" value="Genomic_DNA"/>
</dbReference>
<reference evidence="1 2" key="1">
    <citation type="submission" date="2024-05" db="EMBL/GenBank/DDBJ databases">
        <title>A high-quality chromosomal-level genome assembly of Topmouth culter (Culter alburnus).</title>
        <authorList>
            <person name="Zhao H."/>
        </authorList>
    </citation>
    <scope>NUCLEOTIDE SEQUENCE [LARGE SCALE GENOMIC DNA]</scope>
    <source>
        <strain evidence="1">CATC2023</strain>
        <tissue evidence="1">Muscle</tissue>
    </source>
</reference>
<dbReference type="Proteomes" id="UP001479290">
    <property type="component" value="Unassembled WGS sequence"/>
</dbReference>
<keyword evidence="2" id="KW-1185">Reference proteome</keyword>